<proteinExistence type="predicted"/>
<sequence>MSHHHGTECTCMLDGPDYPEPSAAEVRFDMLLTENKRILDENQKLRDLLDEHGINYRANIAAKRRRTSTRLNRDLPLLPKELQLKILNHALTCQFPIIDPFYKPRLENLTVEEKRSRRKIPIHWLAVCKDFHAEGVPMFVTTNKFIFTQVAALQQFANIPREVRSTIDFVTLRIVGRYYDNEARKQNLFGNQYHPGLRDYRLPILARPPGAEMDKGIHAYCYHQFGDFLRALQVSKEVPGFSRSIQKLFPGLKSMRIDLVNFTEYLWYPGRDFSSIIRWQTGPLVEELIITGVPEDDPEEGVETLIDRMVQNEGVFASGPPIFYSMTKNLRSLNPLGLAVRVVRAEKDVSKIDFKKAAAAHPTGGKPPPSFHRPGRTIWKYTQDSLSKPEKKWIEFDRKSGYPAEDVDDLMTDFDDEDDFFDSELGLDDDESGDADSDDSSTGFADMPDLIS</sequence>
<gene>
    <name evidence="2" type="ORF">BP5796_01307</name>
</gene>
<accession>A0A3D8T019</accession>
<dbReference type="OrthoDB" id="5279415at2759"/>
<reference evidence="2 3" key="1">
    <citation type="journal article" date="2018" name="IMA Fungus">
        <title>IMA Genome-F 9: Draft genome sequence of Annulohypoxylon stygium, Aspergillus mulundensis, Berkeleyomyces basicola (syn. Thielaviopsis basicola), Ceratocystis smalleyi, two Cercospora beticola strains, Coleophoma cylindrospora, Fusarium fracticaudum, Phialophora cf. hyalina, and Morchella septimelata.</title>
        <authorList>
            <person name="Wingfield B.D."/>
            <person name="Bills G.F."/>
            <person name="Dong Y."/>
            <person name="Huang W."/>
            <person name="Nel W.J."/>
            <person name="Swalarsk-Parry B.S."/>
            <person name="Vaghefi N."/>
            <person name="Wilken P.M."/>
            <person name="An Z."/>
            <person name="de Beer Z.W."/>
            <person name="De Vos L."/>
            <person name="Chen L."/>
            <person name="Duong T.A."/>
            <person name="Gao Y."/>
            <person name="Hammerbacher A."/>
            <person name="Kikkert J.R."/>
            <person name="Li Y."/>
            <person name="Li H."/>
            <person name="Li K."/>
            <person name="Li Q."/>
            <person name="Liu X."/>
            <person name="Ma X."/>
            <person name="Naidoo K."/>
            <person name="Pethybridge S.J."/>
            <person name="Sun J."/>
            <person name="Steenkamp E.T."/>
            <person name="van der Nest M.A."/>
            <person name="van Wyk S."/>
            <person name="Wingfield M.J."/>
            <person name="Xiong C."/>
            <person name="Yue Q."/>
            <person name="Zhang X."/>
        </authorList>
    </citation>
    <scope>NUCLEOTIDE SEQUENCE [LARGE SCALE GENOMIC DNA]</scope>
    <source>
        <strain evidence="2 3">BP5796</strain>
    </source>
</reference>
<comment type="caution">
    <text evidence="2">The sequence shown here is derived from an EMBL/GenBank/DDBJ whole genome shotgun (WGS) entry which is preliminary data.</text>
</comment>
<evidence type="ECO:0000313" key="3">
    <source>
        <dbReference type="Proteomes" id="UP000256328"/>
    </source>
</evidence>
<feature type="region of interest" description="Disordered" evidence="1">
    <location>
        <begin position="403"/>
        <end position="452"/>
    </location>
</feature>
<dbReference type="Proteomes" id="UP000256328">
    <property type="component" value="Unassembled WGS sequence"/>
</dbReference>
<feature type="region of interest" description="Disordered" evidence="1">
    <location>
        <begin position="356"/>
        <end position="376"/>
    </location>
</feature>
<dbReference type="EMBL" id="PDLN01000002">
    <property type="protein sequence ID" value="RDW91913.1"/>
    <property type="molecule type" value="Genomic_DNA"/>
</dbReference>
<evidence type="ECO:0000256" key="1">
    <source>
        <dbReference type="SAM" id="MobiDB-lite"/>
    </source>
</evidence>
<name>A0A3D8T019_9HELO</name>
<feature type="compositionally biased region" description="Acidic residues" evidence="1">
    <location>
        <begin position="405"/>
        <end position="439"/>
    </location>
</feature>
<dbReference type="AlphaFoldDB" id="A0A3D8T019"/>
<keyword evidence="3" id="KW-1185">Reference proteome</keyword>
<evidence type="ECO:0008006" key="4">
    <source>
        <dbReference type="Google" id="ProtNLM"/>
    </source>
</evidence>
<protein>
    <recommendedName>
        <fullName evidence="4">F-box domain-containing protein</fullName>
    </recommendedName>
</protein>
<organism evidence="2 3">
    <name type="scientific">Coleophoma crateriformis</name>
    <dbReference type="NCBI Taxonomy" id="565419"/>
    <lineage>
        <taxon>Eukaryota</taxon>
        <taxon>Fungi</taxon>
        <taxon>Dikarya</taxon>
        <taxon>Ascomycota</taxon>
        <taxon>Pezizomycotina</taxon>
        <taxon>Leotiomycetes</taxon>
        <taxon>Helotiales</taxon>
        <taxon>Dermateaceae</taxon>
        <taxon>Coleophoma</taxon>
    </lineage>
</organism>
<evidence type="ECO:0000313" key="2">
    <source>
        <dbReference type="EMBL" id="RDW91913.1"/>
    </source>
</evidence>